<dbReference type="NCBIfam" id="TIGR04116">
    <property type="entry name" value="CXXX_rpt_assoc"/>
    <property type="match status" value="1"/>
</dbReference>
<dbReference type="OrthoDB" id="1073228at2"/>
<protein>
    <recommendedName>
        <fullName evidence="3">CXXX repeat peptide modification system protein</fullName>
    </recommendedName>
</protein>
<comment type="caution">
    <text evidence="1">The sequence shown here is derived from an EMBL/GenBank/DDBJ whole genome shotgun (WGS) entry which is preliminary data.</text>
</comment>
<evidence type="ECO:0000313" key="1">
    <source>
        <dbReference type="EMBL" id="OLN25192.1"/>
    </source>
</evidence>
<keyword evidence="2" id="KW-1185">Reference proteome</keyword>
<dbReference type="Proteomes" id="UP000186102">
    <property type="component" value="Unassembled WGS sequence"/>
</dbReference>
<dbReference type="AlphaFoldDB" id="A0A1Q8QD07"/>
<sequence>MMNHIKVGKVTVAEKNFMLPIYNRRASLEELILTVSEKVHPDLYGKINNDLASTRIEYDNWWQKMQQKYSWKVNQNGYWIMDFNTCEVMLNEECEQANV</sequence>
<dbReference type="RefSeq" id="WP_075367567.1">
    <property type="nucleotide sequence ID" value="NZ_MLBF01000130.1"/>
</dbReference>
<gene>
    <name evidence="1" type="ORF">DSOL_5361</name>
</gene>
<organism evidence="1 2">
    <name type="scientific">Desulfosporosinus metallidurans</name>
    <dbReference type="NCBI Taxonomy" id="1888891"/>
    <lineage>
        <taxon>Bacteria</taxon>
        <taxon>Bacillati</taxon>
        <taxon>Bacillota</taxon>
        <taxon>Clostridia</taxon>
        <taxon>Eubacteriales</taxon>
        <taxon>Desulfitobacteriaceae</taxon>
        <taxon>Desulfosporosinus</taxon>
    </lineage>
</organism>
<evidence type="ECO:0000313" key="2">
    <source>
        <dbReference type="Proteomes" id="UP000186102"/>
    </source>
</evidence>
<name>A0A1Q8QD07_9FIRM</name>
<proteinExistence type="predicted"/>
<evidence type="ECO:0008006" key="3">
    <source>
        <dbReference type="Google" id="ProtNLM"/>
    </source>
</evidence>
<reference evidence="1 2" key="1">
    <citation type="submission" date="2016-09" db="EMBL/GenBank/DDBJ databases">
        <title>Complete genome of Desulfosporosinus sp. OL.</title>
        <authorList>
            <person name="Mardanov A."/>
            <person name="Beletsky A."/>
            <person name="Panova A."/>
            <person name="Karnachuk O."/>
            <person name="Ravin N."/>
        </authorList>
    </citation>
    <scope>NUCLEOTIDE SEQUENCE [LARGE SCALE GENOMIC DNA]</scope>
    <source>
        <strain evidence="1 2">OL</strain>
    </source>
</reference>
<dbReference type="InterPro" id="IPR026413">
    <property type="entry name" value="CXXX_rpt_assoc"/>
</dbReference>
<accession>A0A1Q8QD07</accession>
<dbReference type="EMBL" id="MLBF01000130">
    <property type="protein sequence ID" value="OLN25192.1"/>
    <property type="molecule type" value="Genomic_DNA"/>
</dbReference>